<reference evidence="1 2" key="1">
    <citation type="submission" date="2018-05" db="EMBL/GenBank/DDBJ databases">
        <title>Salinimonas sp. HMF8227 Genome sequencing and assembly.</title>
        <authorList>
            <person name="Kang H."/>
            <person name="Kang J."/>
            <person name="Cha I."/>
            <person name="Kim H."/>
            <person name="Joh K."/>
        </authorList>
    </citation>
    <scope>NUCLEOTIDE SEQUENCE [LARGE SCALE GENOMIC DNA]</scope>
    <source>
        <strain evidence="1 2">HMF8227</strain>
    </source>
</reference>
<evidence type="ECO:0000313" key="2">
    <source>
        <dbReference type="Proteomes" id="UP000245728"/>
    </source>
</evidence>
<accession>A0A2S2E2M2</accession>
<dbReference type="Pfam" id="PF11197">
    <property type="entry name" value="DUF2835"/>
    <property type="match status" value="1"/>
</dbReference>
<dbReference type="AlphaFoldDB" id="A0A2S2E2M2"/>
<evidence type="ECO:0008006" key="3">
    <source>
        <dbReference type="Google" id="ProtNLM"/>
    </source>
</evidence>
<evidence type="ECO:0000313" key="1">
    <source>
        <dbReference type="EMBL" id="AWL11891.1"/>
    </source>
</evidence>
<gene>
    <name evidence="1" type="ORF">HMF8227_01416</name>
</gene>
<name>A0A2S2E2M2_9ALTE</name>
<organism evidence="1 2">
    <name type="scientific">Saliniradius amylolyticus</name>
    <dbReference type="NCBI Taxonomy" id="2183582"/>
    <lineage>
        <taxon>Bacteria</taxon>
        <taxon>Pseudomonadati</taxon>
        <taxon>Pseudomonadota</taxon>
        <taxon>Gammaproteobacteria</taxon>
        <taxon>Alteromonadales</taxon>
        <taxon>Alteromonadaceae</taxon>
        <taxon>Saliniradius</taxon>
    </lineage>
</organism>
<dbReference type="KEGG" id="salh:HMF8227_01416"/>
<dbReference type="InterPro" id="IPR021363">
    <property type="entry name" value="DUF2835"/>
</dbReference>
<proteinExistence type="predicted"/>
<sequence length="73" mass="8475">MKAYFFRLNLAYDECIHFYHASTPHALLMAESGERVQVPAYTLRPFIGHTGIQGRFRLLTDENNKIQSFERVG</sequence>
<dbReference type="OrthoDB" id="5600793at2"/>
<dbReference type="RefSeq" id="WP_109339507.1">
    <property type="nucleotide sequence ID" value="NZ_CP029347.1"/>
</dbReference>
<dbReference type="EMBL" id="CP029347">
    <property type="protein sequence ID" value="AWL11891.1"/>
    <property type="molecule type" value="Genomic_DNA"/>
</dbReference>
<dbReference type="Proteomes" id="UP000245728">
    <property type="component" value="Chromosome"/>
</dbReference>
<protein>
    <recommendedName>
        <fullName evidence="3">DUF2835 domain-containing protein</fullName>
    </recommendedName>
</protein>
<keyword evidence="2" id="KW-1185">Reference proteome</keyword>